<evidence type="ECO:0000313" key="2">
    <source>
        <dbReference type="Proteomes" id="UP000005239"/>
    </source>
</evidence>
<sequence>MEDKSTTVRYKSLVDEESVDGDFDIINTPPTAVNQISTHSKTQNNEKATIKELELALKDKEHEQLGGGTIANFGHEKLGKTADSTEIRRLRELVARRDEEIDILYRDKTDANGKIEELQSKMQKVIHDSGTLTVPTITFRSRFTRISMLSERHTYSPSVTVAGVEWVILICANTVESLKYLAVYLQLMSDPKNKSFSTSCTFKLLHHNEWSNLQSYEDVPFKVKNANYGFPKLMALEDLLKTQNGYVKDDSIVIEVDINICPSVECLPEVTTDPMSEVQISQSDKNYDLNWDSHNDN</sequence>
<dbReference type="CDD" id="cd00121">
    <property type="entry name" value="MATH"/>
    <property type="match status" value="1"/>
</dbReference>
<dbReference type="InterPro" id="IPR002083">
    <property type="entry name" value="MATH/TRAF_dom"/>
</dbReference>
<dbReference type="EnsemblMetazoa" id="PPA12069.1">
    <property type="protein sequence ID" value="PPA12069.1"/>
    <property type="gene ID" value="WBGene00101623"/>
</dbReference>
<organism evidence="1 2">
    <name type="scientific">Pristionchus pacificus</name>
    <name type="common">Parasitic nematode worm</name>
    <dbReference type="NCBI Taxonomy" id="54126"/>
    <lineage>
        <taxon>Eukaryota</taxon>
        <taxon>Metazoa</taxon>
        <taxon>Ecdysozoa</taxon>
        <taxon>Nematoda</taxon>
        <taxon>Chromadorea</taxon>
        <taxon>Rhabditida</taxon>
        <taxon>Rhabditina</taxon>
        <taxon>Diplogasteromorpha</taxon>
        <taxon>Diplogasteroidea</taxon>
        <taxon>Neodiplogasteridae</taxon>
        <taxon>Pristionchus</taxon>
    </lineage>
</organism>
<protein>
    <submittedName>
        <fullName evidence="1">MATH domain-containing protein</fullName>
    </submittedName>
</protein>
<dbReference type="SUPFAM" id="SSF49599">
    <property type="entry name" value="TRAF domain-like"/>
    <property type="match status" value="1"/>
</dbReference>
<keyword evidence="2" id="KW-1185">Reference proteome</keyword>
<dbReference type="Pfam" id="PF22486">
    <property type="entry name" value="MATH_2"/>
    <property type="match status" value="1"/>
</dbReference>
<name>A0A2A6BLB3_PRIPA</name>
<proteinExistence type="predicted"/>
<dbReference type="AlphaFoldDB" id="A0A2A6BLB3"/>
<dbReference type="OrthoDB" id="7789555at2759"/>
<evidence type="ECO:0000313" key="1">
    <source>
        <dbReference type="EnsemblMetazoa" id="PPA12069.1"/>
    </source>
</evidence>
<dbReference type="Gene3D" id="2.60.210.10">
    <property type="entry name" value="Apoptosis, Tumor Necrosis Factor Receptor Associated Protein 2, Chain A"/>
    <property type="match status" value="1"/>
</dbReference>
<reference evidence="1" key="2">
    <citation type="submission" date="2022-06" db="UniProtKB">
        <authorList>
            <consortium name="EnsemblMetazoa"/>
        </authorList>
    </citation>
    <scope>IDENTIFICATION</scope>
    <source>
        <strain evidence="1">PS312</strain>
    </source>
</reference>
<accession>A0A8R1YD05</accession>
<dbReference type="InterPro" id="IPR050804">
    <property type="entry name" value="MCC"/>
</dbReference>
<gene>
    <name evidence="1" type="primary">WBGene00101623</name>
</gene>
<dbReference type="InterPro" id="IPR008974">
    <property type="entry name" value="TRAF-like"/>
</dbReference>
<dbReference type="PANTHER" id="PTHR46236">
    <property type="entry name" value="TRAF-LIKE SUPERFAMILY PROTEIN"/>
    <property type="match status" value="1"/>
</dbReference>
<reference evidence="2" key="1">
    <citation type="journal article" date="2008" name="Nat. Genet.">
        <title>The Pristionchus pacificus genome provides a unique perspective on nematode lifestyle and parasitism.</title>
        <authorList>
            <person name="Dieterich C."/>
            <person name="Clifton S.W."/>
            <person name="Schuster L.N."/>
            <person name="Chinwalla A."/>
            <person name="Delehaunty K."/>
            <person name="Dinkelacker I."/>
            <person name="Fulton L."/>
            <person name="Fulton R."/>
            <person name="Godfrey J."/>
            <person name="Minx P."/>
            <person name="Mitreva M."/>
            <person name="Roeseler W."/>
            <person name="Tian H."/>
            <person name="Witte H."/>
            <person name="Yang S.P."/>
            <person name="Wilson R.K."/>
            <person name="Sommer R.J."/>
        </authorList>
    </citation>
    <scope>NUCLEOTIDE SEQUENCE [LARGE SCALE GENOMIC DNA]</scope>
    <source>
        <strain evidence="2">PS312</strain>
    </source>
</reference>
<dbReference type="Proteomes" id="UP000005239">
    <property type="component" value="Unassembled WGS sequence"/>
</dbReference>
<accession>A0A2A6BLB3</accession>
<dbReference type="PROSITE" id="PS50144">
    <property type="entry name" value="MATH"/>
    <property type="match status" value="1"/>
</dbReference>
<dbReference type="SMART" id="SM00061">
    <property type="entry name" value="MATH"/>
    <property type="match status" value="1"/>
</dbReference>
<dbReference type="PANTHER" id="PTHR46236:SF35">
    <property type="entry name" value="MATH DOMAIN-CONTAINING PROTEIN"/>
    <property type="match status" value="1"/>
</dbReference>